<evidence type="ECO:0000313" key="4">
    <source>
        <dbReference type="Proteomes" id="UP000078200"/>
    </source>
</evidence>
<evidence type="ECO:0000256" key="1">
    <source>
        <dbReference type="ARBA" id="ARBA00022576"/>
    </source>
</evidence>
<proteinExistence type="predicted"/>
<keyword evidence="1" id="KW-0032">Aminotransferase</keyword>
<dbReference type="InterPro" id="IPR015421">
    <property type="entry name" value="PyrdxlP-dep_Trfase_major"/>
</dbReference>
<evidence type="ECO:0000256" key="2">
    <source>
        <dbReference type="ARBA" id="ARBA00022679"/>
    </source>
</evidence>
<dbReference type="GO" id="GO:0009102">
    <property type="term" value="P:biotin biosynthetic process"/>
    <property type="evidence" value="ECO:0007669"/>
    <property type="project" value="TreeGrafter"/>
</dbReference>
<dbReference type="EnsemblMetazoa" id="GAUT007558-RA">
    <property type="protein sequence ID" value="GAUT007558-PA"/>
    <property type="gene ID" value="GAUT007558"/>
</dbReference>
<dbReference type="GO" id="GO:0004015">
    <property type="term" value="F:adenosylmethionine-8-amino-7-oxononanoate transaminase activity"/>
    <property type="evidence" value="ECO:0007669"/>
    <property type="project" value="TreeGrafter"/>
</dbReference>
<sequence length="158" mass="17388">MALHYWNAKNKKKNMFLSLSGGYHGDTLGAISVCDPKCSMHHIYQGYISKQKFMHTFHRNFGDTWQKGDDKNLIKLIEKNYKNLAAVIVEPIVQGIGDEIATGFGRTGKLFACNYADITPDILCIGKALTGGAITLAATLTTCKVSSIVEYGLDLLKI</sequence>
<dbReference type="STRING" id="7395.A0A1A9UKG8"/>
<keyword evidence="4" id="KW-1185">Reference proteome</keyword>
<name>A0A1A9UKG8_GLOAU</name>
<dbReference type="VEuPathDB" id="VectorBase:GAUT007558"/>
<accession>A0A1A9UKG8</accession>
<dbReference type="PANTHER" id="PTHR42684:SF17">
    <property type="entry name" value="ADENOSYLMETHIONINE-8-AMINO-7-OXONONANOATE AMINOTRANSFERASE"/>
    <property type="match status" value="1"/>
</dbReference>
<dbReference type="SUPFAM" id="SSF53383">
    <property type="entry name" value="PLP-dependent transferases"/>
    <property type="match status" value="1"/>
</dbReference>
<dbReference type="Pfam" id="PF00202">
    <property type="entry name" value="Aminotran_3"/>
    <property type="match status" value="2"/>
</dbReference>
<dbReference type="InterPro" id="IPR005814">
    <property type="entry name" value="Aminotrans_3"/>
</dbReference>
<dbReference type="PANTHER" id="PTHR42684">
    <property type="entry name" value="ADENOSYLMETHIONINE-8-AMINO-7-OXONONANOATE AMINOTRANSFERASE"/>
    <property type="match status" value="1"/>
</dbReference>
<reference evidence="3" key="1">
    <citation type="submission" date="2020-05" db="UniProtKB">
        <authorList>
            <consortium name="EnsemblMetazoa"/>
        </authorList>
    </citation>
    <scope>IDENTIFICATION</scope>
    <source>
        <strain evidence="3">TTRI</strain>
    </source>
</reference>
<organism evidence="3 4">
    <name type="scientific">Glossina austeni</name>
    <name type="common">Savannah tsetse fly</name>
    <dbReference type="NCBI Taxonomy" id="7395"/>
    <lineage>
        <taxon>Eukaryota</taxon>
        <taxon>Metazoa</taxon>
        <taxon>Ecdysozoa</taxon>
        <taxon>Arthropoda</taxon>
        <taxon>Hexapoda</taxon>
        <taxon>Insecta</taxon>
        <taxon>Pterygota</taxon>
        <taxon>Neoptera</taxon>
        <taxon>Endopterygota</taxon>
        <taxon>Diptera</taxon>
        <taxon>Brachycera</taxon>
        <taxon>Muscomorpha</taxon>
        <taxon>Hippoboscoidea</taxon>
        <taxon>Glossinidae</taxon>
        <taxon>Glossina</taxon>
    </lineage>
</organism>
<evidence type="ECO:0008006" key="5">
    <source>
        <dbReference type="Google" id="ProtNLM"/>
    </source>
</evidence>
<dbReference type="AlphaFoldDB" id="A0A1A9UKG8"/>
<dbReference type="InterPro" id="IPR015424">
    <property type="entry name" value="PyrdxlP-dep_Trfase"/>
</dbReference>
<protein>
    <recommendedName>
        <fullName evidence="5">Ornithine aminotransferase</fullName>
    </recommendedName>
</protein>
<evidence type="ECO:0000313" key="3">
    <source>
        <dbReference type="EnsemblMetazoa" id="GAUT007558-PA"/>
    </source>
</evidence>
<dbReference type="GO" id="GO:0030170">
    <property type="term" value="F:pyridoxal phosphate binding"/>
    <property type="evidence" value="ECO:0007669"/>
    <property type="project" value="InterPro"/>
</dbReference>
<keyword evidence="2" id="KW-0808">Transferase</keyword>
<dbReference type="Proteomes" id="UP000078200">
    <property type="component" value="Unassembled WGS sequence"/>
</dbReference>
<dbReference type="Gene3D" id="3.40.640.10">
    <property type="entry name" value="Type I PLP-dependent aspartate aminotransferase-like (Major domain)"/>
    <property type="match status" value="2"/>
</dbReference>